<feature type="transmembrane region" description="Helical" evidence="2">
    <location>
        <begin position="80"/>
        <end position="100"/>
    </location>
</feature>
<feature type="transmembrane region" description="Helical" evidence="2">
    <location>
        <begin position="143"/>
        <end position="160"/>
    </location>
</feature>
<reference evidence="4 5" key="1">
    <citation type="submission" date="2018-06" db="EMBL/GenBank/DDBJ databases">
        <title>Whole genome sequencing of a novel hydrocarbon degrading bacterial strain, PW21 isolated from oil contaminated produced water sample.</title>
        <authorList>
            <person name="Nagkirti P."/>
            <person name="Shaikh A."/>
            <person name="Gowdaman V."/>
            <person name="Engineer A.E."/>
            <person name="Dagar S."/>
            <person name="Dhakephalkar P.K."/>
        </authorList>
    </citation>
    <scope>NUCLEOTIDE SEQUENCE [LARGE SCALE GENOMIC DNA]</scope>
    <source>
        <strain evidence="4 5">PW21</strain>
    </source>
</reference>
<feature type="transmembrane region" description="Helical" evidence="2">
    <location>
        <begin position="121"/>
        <end position="137"/>
    </location>
</feature>
<accession>A0A2W5WR24</accession>
<dbReference type="InterPro" id="IPR009936">
    <property type="entry name" value="DUF1468"/>
</dbReference>
<organism evidence="4 5">
    <name type="scientific">Xylanimonas oleitrophica</name>
    <dbReference type="NCBI Taxonomy" id="2607479"/>
    <lineage>
        <taxon>Bacteria</taxon>
        <taxon>Bacillati</taxon>
        <taxon>Actinomycetota</taxon>
        <taxon>Actinomycetes</taxon>
        <taxon>Micrococcales</taxon>
        <taxon>Promicromonosporaceae</taxon>
        <taxon>Xylanimonas</taxon>
    </lineage>
</organism>
<feature type="region of interest" description="Disordered" evidence="1">
    <location>
        <begin position="1"/>
        <end position="36"/>
    </location>
</feature>
<evidence type="ECO:0000259" key="3">
    <source>
        <dbReference type="Pfam" id="PF07331"/>
    </source>
</evidence>
<name>A0A2W5WR24_9MICO</name>
<keyword evidence="2" id="KW-0812">Transmembrane</keyword>
<feature type="transmembrane region" description="Helical" evidence="2">
    <location>
        <begin position="167"/>
        <end position="187"/>
    </location>
</feature>
<keyword evidence="2" id="KW-0472">Membrane</keyword>
<comment type="caution">
    <text evidence="4">The sequence shown here is derived from an EMBL/GenBank/DDBJ whole genome shotgun (WGS) entry which is preliminary data.</text>
</comment>
<dbReference type="EMBL" id="QKWH01000004">
    <property type="protein sequence ID" value="PZR53580.1"/>
    <property type="molecule type" value="Genomic_DNA"/>
</dbReference>
<evidence type="ECO:0000313" key="5">
    <source>
        <dbReference type="Proteomes" id="UP000248783"/>
    </source>
</evidence>
<dbReference type="Proteomes" id="UP000248783">
    <property type="component" value="Unassembled WGS sequence"/>
</dbReference>
<keyword evidence="5" id="KW-1185">Reference proteome</keyword>
<feature type="domain" description="DUF1468" evidence="3">
    <location>
        <begin position="47"/>
        <end position="190"/>
    </location>
</feature>
<dbReference type="AlphaFoldDB" id="A0A2W5WR24"/>
<evidence type="ECO:0000256" key="2">
    <source>
        <dbReference type="SAM" id="Phobius"/>
    </source>
</evidence>
<keyword evidence="2" id="KW-1133">Transmembrane helix</keyword>
<protein>
    <submittedName>
        <fullName evidence="4">Tripartite tricarboxylate transporter TctB family protein</fullName>
    </submittedName>
</protein>
<evidence type="ECO:0000256" key="1">
    <source>
        <dbReference type="SAM" id="MobiDB-lite"/>
    </source>
</evidence>
<proteinExistence type="predicted"/>
<feature type="transmembrane region" description="Helical" evidence="2">
    <location>
        <begin position="46"/>
        <end position="68"/>
    </location>
</feature>
<evidence type="ECO:0000313" key="4">
    <source>
        <dbReference type="EMBL" id="PZR53580.1"/>
    </source>
</evidence>
<dbReference type="Pfam" id="PF07331">
    <property type="entry name" value="TctB"/>
    <property type="match status" value="1"/>
</dbReference>
<gene>
    <name evidence="4" type="ORF">DNL40_08255</name>
</gene>
<feature type="compositionally biased region" description="Low complexity" evidence="1">
    <location>
        <begin position="1"/>
        <end position="19"/>
    </location>
</feature>
<sequence length="203" mass="20249">MAPAPGAQEAPGGSDTAGADGDRGADGGPEAGVGRAAPTGRRLGELVVAAVVTGLGAFVLVDAGSIVVPGSANTLGPRAFPYLVGGLLLVAGVALLVQVLRGRLGEEEGGEDVDLAVRTDWRTVAILAGVFVLHVFTINPLGWPLAGALLFAGSAVALGARPWWRAVAAGVVLALVIQVVFGAWLGLSLPAGPFLRGVPFLHG</sequence>